<evidence type="ECO:0000313" key="1">
    <source>
        <dbReference type="EMBL" id="KKL20510.1"/>
    </source>
</evidence>
<feature type="non-terminal residue" evidence="1">
    <location>
        <position position="218"/>
    </location>
</feature>
<gene>
    <name evidence="1" type="ORF">LCGC14_2454730</name>
</gene>
<accession>A0A0F9BFI6</accession>
<proteinExistence type="predicted"/>
<name>A0A0F9BFI6_9ZZZZ</name>
<sequence>MSGNHPKLVLDLIKTQTRRVIKPQPQYVGGYYHTDKIGVTEERAVPQTWLEYGCPYGQVGDRLWVRVTHYRCGQWRLTGELTETGKPEWDFYSSKGTVFYSDGPPSHITTNMKLMGWWKRPSIFMPRWASRITLEITEVRVERVQEITAYDALQEGIELPVAIGCEIPEPPPEYEGWSEERRENWIKGQARATYFARCADAQDHVDKFQDLWDSLNAK</sequence>
<dbReference type="EMBL" id="LAZR01038071">
    <property type="protein sequence ID" value="KKL20510.1"/>
    <property type="molecule type" value="Genomic_DNA"/>
</dbReference>
<protein>
    <submittedName>
        <fullName evidence="1">Uncharacterized protein</fullName>
    </submittedName>
</protein>
<reference evidence="1" key="1">
    <citation type="journal article" date="2015" name="Nature">
        <title>Complex archaea that bridge the gap between prokaryotes and eukaryotes.</title>
        <authorList>
            <person name="Spang A."/>
            <person name="Saw J.H."/>
            <person name="Jorgensen S.L."/>
            <person name="Zaremba-Niedzwiedzka K."/>
            <person name="Martijn J."/>
            <person name="Lind A.E."/>
            <person name="van Eijk R."/>
            <person name="Schleper C."/>
            <person name="Guy L."/>
            <person name="Ettema T.J."/>
        </authorList>
    </citation>
    <scope>NUCLEOTIDE SEQUENCE</scope>
</reference>
<organism evidence="1">
    <name type="scientific">marine sediment metagenome</name>
    <dbReference type="NCBI Taxonomy" id="412755"/>
    <lineage>
        <taxon>unclassified sequences</taxon>
        <taxon>metagenomes</taxon>
        <taxon>ecological metagenomes</taxon>
    </lineage>
</organism>
<comment type="caution">
    <text evidence="1">The sequence shown here is derived from an EMBL/GenBank/DDBJ whole genome shotgun (WGS) entry which is preliminary data.</text>
</comment>
<dbReference type="AlphaFoldDB" id="A0A0F9BFI6"/>